<dbReference type="InterPro" id="IPR000504">
    <property type="entry name" value="RRM_dom"/>
</dbReference>
<dbReference type="InterPro" id="IPR012677">
    <property type="entry name" value="Nucleotide-bd_a/b_plait_sf"/>
</dbReference>
<feature type="domain" description="RRM" evidence="3">
    <location>
        <begin position="8"/>
        <end position="87"/>
    </location>
</feature>
<dbReference type="PANTHER" id="PTHR48034">
    <property type="entry name" value="TRANSFORMER-2 SEX-DETERMINING PROTEIN-RELATED"/>
    <property type="match status" value="1"/>
</dbReference>
<keyword evidence="5" id="KW-1185">Reference proteome</keyword>
<dbReference type="RefSeq" id="XP_001734766.1">
    <property type="nucleotide sequence ID" value="XM_001734714.1"/>
</dbReference>
<dbReference type="GeneID" id="5879690"/>
<dbReference type="VEuPathDB" id="AmoebaDB:EDI_008370"/>
<evidence type="ECO:0000313" key="4">
    <source>
        <dbReference type="EMBL" id="EDR29057.1"/>
    </source>
</evidence>
<gene>
    <name evidence="4" type="ORF">EDI_008370</name>
</gene>
<dbReference type="InterPro" id="IPR050441">
    <property type="entry name" value="RBM"/>
</dbReference>
<dbReference type="KEGG" id="edi:EDI_008370"/>
<dbReference type="Pfam" id="PF00076">
    <property type="entry name" value="RRM_1"/>
    <property type="match status" value="1"/>
</dbReference>
<sequence>MSREEENTTLYVVGVPECADETRIREEFGKYGKIEIVTILAKRDQYKTHTVFVKYSTFEEAKRAKNQLNCTNPFDNGPTMSVKIADKDHKRKTRDDERRRTERDREWERERRKSGIKSIDRRVNIFSKREGSSRFDNRRSEYNGYDKFLEEKERRYAPYQYNSVLPSYNSYSMSSQYHPYTPIASGIVSQPKSYGGEYTSTYIPSVSYQPQTIYQPPQTSQGNLTQPTQYNYNPYKK</sequence>
<dbReference type="SUPFAM" id="SSF54928">
    <property type="entry name" value="RNA-binding domain, RBD"/>
    <property type="match status" value="1"/>
</dbReference>
<feature type="region of interest" description="Disordered" evidence="2">
    <location>
        <begin position="69"/>
        <end position="114"/>
    </location>
</feature>
<dbReference type="EMBL" id="DS548207">
    <property type="protein sequence ID" value="EDR29057.1"/>
    <property type="molecule type" value="Genomic_DNA"/>
</dbReference>
<dbReference type="Gene3D" id="3.30.70.330">
    <property type="match status" value="1"/>
</dbReference>
<dbReference type="Proteomes" id="UP000008076">
    <property type="component" value="Unassembled WGS sequence"/>
</dbReference>
<dbReference type="OrthoDB" id="439808at2759"/>
<protein>
    <recommendedName>
        <fullName evidence="3">RRM domain-containing protein</fullName>
    </recommendedName>
</protein>
<dbReference type="PROSITE" id="PS50102">
    <property type="entry name" value="RRM"/>
    <property type="match status" value="1"/>
</dbReference>
<dbReference type="InterPro" id="IPR035979">
    <property type="entry name" value="RBD_domain_sf"/>
</dbReference>
<keyword evidence="1" id="KW-0694">RNA-binding</keyword>
<dbReference type="eggNOG" id="ENOG502RBJQ">
    <property type="taxonomic scope" value="Eukaryota"/>
</dbReference>
<evidence type="ECO:0000256" key="2">
    <source>
        <dbReference type="SAM" id="MobiDB-lite"/>
    </source>
</evidence>
<dbReference type="AlphaFoldDB" id="B0E8T1"/>
<feature type="compositionally biased region" description="Basic and acidic residues" evidence="2">
    <location>
        <begin position="84"/>
        <end position="114"/>
    </location>
</feature>
<evidence type="ECO:0000256" key="1">
    <source>
        <dbReference type="PROSITE-ProRule" id="PRU00176"/>
    </source>
</evidence>
<dbReference type="GO" id="GO:0003723">
    <property type="term" value="F:RNA binding"/>
    <property type="evidence" value="ECO:0007669"/>
    <property type="project" value="UniProtKB-UniRule"/>
</dbReference>
<feature type="compositionally biased region" description="Low complexity" evidence="2">
    <location>
        <begin position="212"/>
        <end position="221"/>
    </location>
</feature>
<accession>B0E8T1</accession>
<name>B0E8T1_ENTDS</name>
<dbReference type="SMART" id="SM00360">
    <property type="entry name" value="RRM"/>
    <property type="match status" value="1"/>
</dbReference>
<reference evidence="5" key="1">
    <citation type="submission" date="2007-12" db="EMBL/GenBank/DDBJ databases">
        <title>Annotation of Entamoeba dispar SAW760.</title>
        <authorList>
            <person name="Lorenzi H."/>
            <person name="Inman J."/>
            <person name="Schobel S."/>
            <person name="Amedeo P."/>
            <person name="Caler E."/>
        </authorList>
    </citation>
    <scope>NUCLEOTIDE SEQUENCE [LARGE SCALE GENOMIC DNA]</scope>
    <source>
        <strain evidence="5">ATCC PRA-260 / SAW760</strain>
    </source>
</reference>
<dbReference type="CDD" id="cd00590">
    <property type="entry name" value="RRM_SF"/>
    <property type="match status" value="1"/>
</dbReference>
<dbReference type="OMA" id="DRRVNIF"/>
<feature type="region of interest" description="Disordered" evidence="2">
    <location>
        <begin position="212"/>
        <end position="237"/>
    </location>
</feature>
<evidence type="ECO:0000259" key="3">
    <source>
        <dbReference type="PROSITE" id="PS50102"/>
    </source>
</evidence>
<feature type="compositionally biased region" description="Polar residues" evidence="2">
    <location>
        <begin position="222"/>
        <end position="237"/>
    </location>
</feature>
<proteinExistence type="predicted"/>
<organism evidence="5">
    <name type="scientific">Entamoeba dispar (strain ATCC PRA-260 / SAW760)</name>
    <dbReference type="NCBI Taxonomy" id="370354"/>
    <lineage>
        <taxon>Eukaryota</taxon>
        <taxon>Amoebozoa</taxon>
        <taxon>Evosea</taxon>
        <taxon>Archamoebae</taxon>
        <taxon>Mastigamoebida</taxon>
        <taxon>Entamoebidae</taxon>
        <taxon>Entamoeba</taxon>
    </lineage>
</organism>
<evidence type="ECO:0000313" key="5">
    <source>
        <dbReference type="Proteomes" id="UP000008076"/>
    </source>
</evidence>